<organism evidence="1 2">
    <name type="scientific">Brachionus plicatilis</name>
    <name type="common">Marine rotifer</name>
    <name type="synonym">Brachionus muelleri</name>
    <dbReference type="NCBI Taxonomy" id="10195"/>
    <lineage>
        <taxon>Eukaryota</taxon>
        <taxon>Metazoa</taxon>
        <taxon>Spiralia</taxon>
        <taxon>Gnathifera</taxon>
        <taxon>Rotifera</taxon>
        <taxon>Eurotatoria</taxon>
        <taxon>Monogononta</taxon>
        <taxon>Pseudotrocha</taxon>
        <taxon>Ploima</taxon>
        <taxon>Brachionidae</taxon>
        <taxon>Brachionus</taxon>
    </lineage>
</organism>
<comment type="caution">
    <text evidence="1">The sequence shown here is derived from an EMBL/GenBank/DDBJ whole genome shotgun (WGS) entry which is preliminary data.</text>
</comment>
<gene>
    <name evidence="1" type="ORF">BpHYR1_037332</name>
</gene>
<evidence type="ECO:0000313" key="1">
    <source>
        <dbReference type="EMBL" id="RNA26578.1"/>
    </source>
</evidence>
<dbReference type="Proteomes" id="UP000276133">
    <property type="component" value="Unassembled WGS sequence"/>
</dbReference>
<name>A0A3M7RTA9_BRAPC</name>
<keyword evidence="2" id="KW-1185">Reference proteome</keyword>
<protein>
    <submittedName>
        <fullName evidence="1">Uncharacterized protein</fullName>
    </submittedName>
</protein>
<accession>A0A3M7RTA9</accession>
<evidence type="ECO:0000313" key="2">
    <source>
        <dbReference type="Proteomes" id="UP000276133"/>
    </source>
</evidence>
<dbReference type="EMBL" id="REGN01002710">
    <property type="protein sequence ID" value="RNA26578.1"/>
    <property type="molecule type" value="Genomic_DNA"/>
</dbReference>
<dbReference type="AlphaFoldDB" id="A0A3M7RTA9"/>
<reference evidence="1 2" key="1">
    <citation type="journal article" date="2018" name="Sci. Rep.">
        <title>Genomic signatures of local adaptation to the degree of environmental predictability in rotifers.</title>
        <authorList>
            <person name="Franch-Gras L."/>
            <person name="Hahn C."/>
            <person name="Garcia-Roger E.M."/>
            <person name="Carmona M.J."/>
            <person name="Serra M."/>
            <person name="Gomez A."/>
        </authorList>
    </citation>
    <scope>NUCLEOTIDE SEQUENCE [LARGE SCALE GENOMIC DNA]</scope>
    <source>
        <strain evidence="1">HYR1</strain>
    </source>
</reference>
<proteinExistence type="predicted"/>
<sequence>MKKVIKSDSLWDFRLKRNKNYSSGFYNFFISISNSKLLFKFEKEEKEKNPRFSTFKHFYDCQISHQNSIIRRQTIAKKGDFERLTRKNI</sequence>